<keyword evidence="2" id="KW-1185">Reference proteome</keyword>
<comment type="caution">
    <text evidence="1">The sequence shown here is derived from an EMBL/GenBank/DDBJ whole genome shotgun (WGS) entry which is preliminary data.</text>
</comment>
<protein>
    <submittedName>
        <fullName evidence="1">Uncharacterized protein</fullName>
    </submittedName>
</protein>
<dbReference type="AlphaFoldDB" id="A0A395MCD5"/>
<dbReference type="EMBL" id="PXXK01000350">
    <property type="protein sequence ID" value="RFN45511.1"/>
    <property type="molecule type" value="Genomic_DNA"/>
</dbReference>
<dbReference type="STRING" id="2594813.A0A395MCD5"/>
<dbReference type="Proteomes" id="UP000265631">
    <property type="component" value="Unassembled WGS sequence"/>
</dbReference>
<evidence type="ECO:0000313" key="1">
    <source>
        <dbReference type="EMBL" id="RFN45511.1"/>
    </source>
</evidence>
<proteinExistence type="predicted"/>
<sequence>MPQESKSKSRYELIVSYWNTYLLLQDGLMRLKLPNRQPGPQIWNTPAPPDLSSCEAYGTDHLSRNQILKLSGPDCFSWQHLHAVEVDKIRGITFHFHLQTFAGIHIHYEEKPSTMDDKYEQFTNRSQDTSTWIYLPIPKNDQLLALGIRQMRRVGMNILARTRLVGDVIIGPQFLSPFKDLGLSESVPQTIVYSEAPEGSPVTFLGTYSKPPHQDEPPKLFSLEKYGGLSKPHPLGLAPFFSWASLEDVSSTLTFNDRETGFCKGIMFQYRNGGCRTVGQCRWHVDSAIRVGHPRVLHFKYVRKPTHRDSMLHAVRVAFQKSHDEQPEKGWECHPLKGFVAFWFTEGSSYLAIKADKAHPDLDMSVPERMNY</sequence>
<name>A0A395MCD5_9HYPO</name>
<gene>
    <name evidence="1" type="ORF">FIE12Z_10274</name>
</gene>
<organism evidence="1 2">
    <name type="scientific">Fusarium flagelliforme</name>
    <dbReference type="NCBI Taxonomy" id="2675880"/>
    <lineage>
        <taxon>Eukaryota</taxon>
        <taxon>Fungi</taxon>
        <taxon>Dikarya</taxon>
        <taxon>Ascomycota</taxon>
        <taxon>Pezizomycotina</taxon>
        <taxon>Sordariomycetes</taxon>
        <taxon>Hypocreomycetidae</taxon>
        <taxon>Hypocreales</taxon>
        <taxon>Nectriaceae</taxon>
        <taxon>Fusarium</taxon>
        <taxon>Fusarium incarnatum-equiseti species complex</taxon>
    </lineage>
</organism>
<accession>A0A395MCD5</accession>
<evidence type="ECO:0000313" key="2">
    <source>
        <dbReference type="Proteomes" id="UP000265631"/>
    </source>
</evidence>
<reference evidence="1 2" key="1">
    <citation type="journal article" date="2018" name="PLoS Pathog.">
        <title>Evolution of structural diversity of trichothecenes, a family of toxins produced by plant pathogenic and entomopathogenic fungi.</title>
        <authorList>
            <person name="Proctor R.H."/>
            <person name="McCormick S.P."/>
            <person name="Kim H.S."/>
            <person name="Cardoza R.E."/>
            <person name="Stanley A.M."/>
            <person name="Lindo L."/>
            <person name="Kelly A."/>
            <person name="Brown D.W."/>
            <person name="Lee T."/>
            <person name="Vaughan M.M."/>
            <person name="Alexander N.J."/>
            <person name="Busman M."/>
            <person name="Gutierrez S."/>
        </authorList>
    </citation>
    <scope>NUCLEOTIDE SEQUENCE [LARGE SCALE GENOMIC DNA]</scope>
    <source>
        <strain evidence="1 2">NRRL 13405</strain>
    </source>
</reference>